<protein>
    <recommendedName>
        <fullName evidence="4">Outer membrane channel protein CpnT-like N-terminal domain-containing protein</fullName>
    </recommendedName>
</protein>
<keyword evidence="3" id="KW-0812">Transmembrane</keyword>
<keyword evidence="6" id="KW-1185">Reference proteome</keyword>
<sequence>MSGGAVNLPPELQKFFQVTLGMPWPESNDEGLYAISDAWKRFGTALDEFEQAVAAGGAGVAEALASEVGEFFSSWLKGDAASGADQLRTSAAELERMAKNSAANVVKSKVMMVAIALMALASVIELLVSVFGALFVSVVLAGARAALAALWRALVTRLGSLTMRGAGIGLAEVGKQAAKFAAIGGGLFGGLDLTIQGVQQAAGLRADLDGHSLLGSFVGGAMGGAFAGIVHAGAIWLRGTAQTVPKGLPGVLRASGHFSYGSAQVLAALATAPLINLATGAPGTSPWLGVLGALSGFGGGRRGGNAASLDDSAPGFELSKAPEFRIPNADEKPADVGTETSVGTDIAKFLAAQSKEKLSAIVDEKEATPPPYSMFAPPAYSPATIADGGPVAAAGEGSRGLGMLFTGEPTVAAVPISAAAPSIQDGSVRVAAAPAAETVRPGTETRPGGEASARSTAIAGGGTRPPVTSSAGQSTAAPSTGGERSMAAAGRAPGGEVPTVSALSDRTTPASSEAARPAAGDRTAGAVESRPTPPATAEARIEATTPEPPSDSHPGKAAESGKAVVTVPLAGDGNLMGAVAFVPREAAGPVAAAVARMDVEPGTFVVVGRHSDGRLEVPEEAGPGAVAELPATLVPWSRMSRLLLVACDLTHPVVESVQRQVDARPDARDVRVVPYALDVRLHVRANGTIVPGERPADAVVSLDPDTSTEPAVVRAETDRVLVRVATGADVSAVARQLRVEGVDQRPVLRLEGPDFRSLPGFAQELSAELGRPVDRRPTAGRSWVRHFPDGREPVVHSRPWSAEAEATARRNAEAAEAAEADFERASVEADQLEAEARLLIQETLDVIQRMPMANAVLQTVAPDGYLWDADRDLIGPDGDTFELDKFADVAEHRVDVWRQAPVDPGRNADFLTRLRQWGRAIDELREERRDWERQEIRRYAGEIGPLPIGSTGDHHAWSGHGYVGFAVSARARIPGDDRTIALPQGWRSSPDRSAFRSPPAWFQQHGWGAFAATIAGSPGVDALHVDLGPAGPGTAEYLVDAAYRLARLGKIFERPIFDLAVAAAGRTPPMLRTEAVPNPYPSAPGVTESGGYNGGPHDHIEFGNFFSLHEHSVSFRLPYLVRDPGALVALSDLYLGLLDRALNPSVVLERRVLGEDSAYQVAADPARASSGAQFHDLLEILQADPAAEARLLRLFANVPEGHTARWEGADPSIGRGSVRVFPGLGADFGGVLRSLETVRVPPGVQLVVAERASGGLLRPDGGRLPFEEFRRILAGREPADRLGQTPEALAAGIARGRLALAVSRFPAGQAQSLADVLGTPLLATGGQVVRDSDGRIRSDLHWTQFWPNDPTAVWTARATDLGDAVALARGRFPSDVPALLEDFHANLASADRHLAALAGEDLDALLTRQGALRDRADAVSAVAAGEVPARFALDSVAAAADLRTQLRTLRDAALSELFEYERGHGVPAGGTRLVPHFRASTVEPPVGNVQLRLAFHGHDDAVGQAGRGDVLDVVGGAWTHEPGPEGTRFLRSPLQPTEEVFTQLDQLARSADDGAWPAGGLGAQIRVDAGRLLTRTERGRLLRLVKAFEATLYRFGGAELALHEVRPVVLPERGLDPGPAALADDGTGAVGFEIDHAAGTELVRLGFWRSSFDPAVLVSQTALSRALIQAAKDPLIDRVLDGLIREPRLVNDPDGSGSPVDGLADLFDLIEVSQKIETLIVVTYAHSADWAGGDRTDPHGLSRLVRRENVAIFPGVGESVGQVLERVYSLDAQPGAHLVIGTPGSARGSLSAWNGDELTAEHLADALSWSVPASAGDRVPPLGLVVPGGARGVAGPLAELLGTPVLATRGDVRVENGAAVTDRGWLEFGPDGRSRETGETVLTAALLAGSQGTPLHAVSLPFREATVSRGDVVVTPLPARGALVGGAAFVPREAAGAVAAAVGRMDVEPGTFVLVGRHRAGALEVPSGRSEVAAALDALPVSMVPWSRMSRLLLVACDLTHPVVESVQRYVDARPDAAGVRVVPYALEVRLHVRADGTIVAGERPPDAVVSLDPDAVAEPAVVRAETDRVQVYLRADSEVAAVAAQLRASGFDRRPVLRVSGLGADGLPRFAQALSVELGRPVDIRTWSGRSWVRHFPDEPPYLLSWLPRTGYVQEAETLVPVAVAAGRAAQDADEVVRQARAIAEEAEDLVLLLPPDRGLLRRVTPPGYTWDSEGHLVDRDGDVHGVVAEIGGWLESWQTASADGDRTAVLRSDLRQWGRVVDELRSGWRSWAHEEITRYAETSSRRWPPPDELLAEVAAGYSGFAVSGRTLHPDIPAVLVSDWATGEGGSAFRSPSGWFGDHDWTAFADMMSGPLAVDAIHLGNEVVVEPSMRPEFDRAVFDLAWLGKIFEGVIFELVAAAAGPGVAANRSAVLPNPYPTTVGTAEVGGYNASPRDLIAFEGLSFAGAPSVTFRLPYPVRDPAAVAALTNLFASLYDAAWDARPAAERLLRDERGAYVAGAAPATVSRTARFLDLLEILRLSPEDQEPLFRLFAKVEDGQDLVRNASDGSVGRGNVRVFPGPGSELGRTLELLEALSTPRDTHLVLAERAPKDDSLLLADGRLPFEEFVARLAERDLAGLLGQTAGTLADGIVRGRLGVAVSWLRPEQAQSLADGVGVPVLATAGEVVHRSAAGITSSRSWVQFWPGDAEAAWDTRERAFDDALAAARGRFPSDKKALLRSYFEELHVVEHHLDVLGTEHHGDAANAFHLLVVDLRSLDGAPAGAFASSFALGRIATTADLRARLRVSRLAETVEALAELRLLRTPDDGSGRLIDGLDVTTLEPPDGRVEVALALPADRNGAATDGRERQAVDAGGTRFVRLPMQQTSSVFAQLDSLGREAGAGNRALGTVIRVDPGEFLTSAERRRLLRLVKGFEAQLFRFGGSRRSPVETRPVVFPERGTTQDTAALPDDGVNAVGFEVDPGTGTERIRLGFWPGSSDPAVLAAQTALSVALVEAAKDGLLDGPLDHRMREPRLVDDPVDPDLGEAALISELMDLLELLSVSRDLSHLAAFVYAESASRSEGPSPALAQGRSSLLRREAVTLVPEARALAVERLYSLDAQPGAHLLLGTLNGDGPALRTWNGTELPIDALARALAESVPGLLRGATATKLALVVPRGALVLGGPLATHLGMTVLATRGEVRVEDGVAVADRGWIEFGPDGRARDTSEVDLTEALRGRAIESSRAARSFPVPLPDGAAFVRRRPDGRLEWSVDRREAVVMPDGLPGTAAPWARMSGRAPTTRLVTGGETSQPTLAALMGLEPPRDGAGPAQSAGTPARLPAIAAITADQVIRQLSTVGLDRGDGELTGVSAGAFNDGAEARAWASAVEHEDLRRIWTPGSTVPQPVPWQHLTWNPVHLLVFGDGSGFLNTRGNRSGWLDGAQFGAGLAADAEFRRAAGEYAAAPLVVTGLSGAPARIAEQVLALQAALRRAGMMRDIYLAPSHTALRPDGGFEVPPGRTFTLFSAPPPRPEEVRVDYHTARNGELVMASLPSTNHLDQATWASLLTEDTERTYYEWSTRYQEDVGYDTYGIGADGSRLVVEREIPWARLGVRPFYLAGGGNATGFQAALSPPGGDTFAADPRFLHDLIVSRGLLADVPPRRRNGLALLFCDVGSGAEESVAVRLLDLLRPNLGADWTGFAATNAIVLPVHEYRENPLVLESGGQFVVYSAATRQVRTYRGAEVG</sequence>
<evidence type="ECO:0000313" key="5">
    <source>
        <dbReference type="EMBL" id="GHH38234.1"/>
    </source>
</evidence>
<evidence type="ECO:0000256" key="2">
    <source>
        <dbReference type="SAM" id="MobiDB-lite"/>
    </source>
</evidence>
<gene>
    <name evidence="5" type="ORF">GCM10017790_83700</name>
</gene>
<feature type="region of interest" description="Disordered" evidence="2">
    <location>
        <begin position="434"/>
        <end position="561"/>
    </location>
</feature>
<keyword evidence="3" id="KW-1133">Transmembrane helix</keyword>
<evidence type="ECO:0000256" key="1">
    <source>
        <dbReference type="SAM" id="Coils"/>
    </source>
</evidence>
<feature type="compositionally biased region" description="Polar residues" evidence="2">
    <location>
        <begin position="501"/>
        <end position="511"/>
    </location>
</feature>
<evidence type="ECO:0000256" key="3">
    <source>
        <dbReference type="SAM" id="Phobius"/>
    </source>
</evidence>
<dbReference type="RefSeq" id="WP_191259979.1">
    <property type="nucleotide sequence ID" value="NZ_BNAY01000017.1"/>
</dbReference>
<evidence type="ECO:0000259" key="4">
    <source>
        <dbReference type="Pfam" id="PF25547"/>
    </source>
</evidence>
<dbReference type="Proteomes" id="UP000635387">
    <property type="component" value="Unassembled WGS sequence"/>
</dbReference>
<feature type="compositionally biased region" description="Polar residues" evidence="2">
    <location>
        <begin position="466"/>
        <end position="478"/>
    </location>
</feature>
<feature type="transmembrane region" description="Helical" evidence="3">
    <location>
        <begin position="213"/>
        <end position="237"/>
    </location>
</feature>
<dbReference type="EMBL" id="BNAY01000017">
    <property type="protein sequence ID" value="GHH38234.1"/>
    <property type="molecule type" value="Genomic_DNA"/>
</dbReference>
<organism evidence="5 6">
    <name type="scientific">Amycolatopsis oliviviridis</name>
    <dbReference type="NCBI Taxonomy" id="1471590"/>
    <lineage>
        <taxon>Bacteria</taxon>
        <taxon>Bacillati</taxon>
        <taxon>Actinomycetota</taxon>
        <taxon>Actinomycetes</taxon>
        <taxon>Pseudonocardiales</taxon>
        <taxon>Pseudonocardiaceae</taxon>
        <taxon>Amycolatopsis</taxon>
    </lineage>
</organism>
<name>A0ABQ3ME44_9PSEU</name>
<comment type="caution">
    <text evidence="5">The sequence shown here is derived from an EMBL/GenBank/DDBJ whole genome shotgun (WGS) entry which is preliminary data.</text>
</comment>
<dbReference type="InterPro" id="IPR057746">
    <property type="entry name" value="CpnT-like_N"/>
</dbReference>
<keyword evidence="3" id="KW-0472">Membrane</keyword>
<accession>A0ABQ3ME44</accession>
<keyword evidence="1" id="KW-0175">Coiled coil</keyword>
<proteinExistence type="predicted"/>
<evidence type="ECO:0000313" key="6">
    <source>
        <dbReference type="Proteomes" id="UP000635387"/>
    </source>
</evidence>
<feature type="domain" description="Outer membrane channel protein CpnT-like N-terminal" evidence="4">
    <location>
        <begin position="21"/>
        <end position="141"/>
    </location>
</feature>
<feature type="coiled-coil region" evidence="1">
    <location>
        <begin position="815"/>
        <end position="842"/>
    </location>
</feature>
<reference evidence="6" key="1">
    <citation type="journal article" date="2019" name="Int. J. Syst. Evol. Microbiol.">
        <title>The Global Catalogue of Microorganisms (GCM) 10K type strain sequencing project: providing services to taxonomists for standard genome sequencing and annotation.</title>
        <authorList>
            <consortium name="The Broad Institute Genomics Platform"/>
            <consortium name="The Broad Institute Genome Sequencing Center for Infectious Disease"/>
            <person name="Wu L."/>
            <person name="Ma J."/>
        </authorList>
    </citation>
    <scope>NUCLEOTIDE SEQUENCE [LARGE SCALE GENOMIC DNA]</scope>
    <source>
        <strain evidence="6">CGMCC 4.7683</strain>
    </source>
</reference>
<dbReference type="Pfam" id="PF25547">
    <property type="entry name" value="WXG100_2"/>
    <property type="match status" value="1"/>
</dbReference>